<dbReference type="GO" id="GO:0004768">
    <property type="term" value="F:stearoyl-CoA 9-desaturase activity"/>
    <property type="evidence" value="ECO:0007669"/>
    <property type="project" value="UniProtKB-UniRule"/>
</dbReference>
<evidence type="ECO:0000256" key="14">
    <source>
        <dbReference type="SAM" id="Phobius"/>
    </source>
</evidence>
<sequence length="445" mass="51166">MTAQQQLKIDTTMAVESPREPKFQAKNLPPVPRREASLFSRIKWESMIILTAAPIVGIWGAWHTPLQTYTLLFSIWMYIFSMLGAHRLYSHRSYTASTPLHLFLLIGGASASQGSALWWAREHRAHHRYTDTELDPHSADDGFWWTHMGWILFRKEIGPGPTDIRDLKANKLVMFQHRHYFKIFPWLAFVLPTVIPGYFWGDWAGGLYYATALRLTIVHHSVFCINSLAHWLGEAPFDDKHTPRNHFFTAIVTMGEGYHNFHHQFPADYRNAIKWYQYDPTKWFIQLSEWLRLSTNLQTFPENEIKKGTLTMSLKSLRAEQEAIKWPLGAKELPLVDWETFKKESETTPLVLINGYIHDVSGFEENHPGGRQILERHIGKDASSAFSGGVYEHSNAAHNLLAMMRVGVLDGGVEHIKYITPAEKLRIIEQEKNDGVEPLEPVAVI</sequence>
<dbReference type="InterPro" id="IPR001199">
    <property type="entry name" value="Cyt_B5-like_heme/steroid-bd"/>
</dbReference>
<evidence type="ECO:0000256" key="7">
    <source>
        <dbReference type="ARBA" id="ARBA00022989"/>
    </source>
</evidence>
<keyword evidence="4 14" id="KW-0812">Transmembrane</keyword>
<evidence type="ECO:0000256" key="13">
    <source>
        <dbReference type="PIRNR" id="PIRNR000345"/>
    </source>
</evidence>
<dbReference type="PIRSF" id="PIRSF000345">
    <property type="entry name" value="OLE1"/>
    <property type="match status" value="1"/>
</dbReference>
<evidence type="ECO:0000256" key="11">
    <source>
        <dbReference type="ARBA" id="ARBA00023136"/>
    </source>
</evidence>
<evidence type="ECO:0000256" key="8">
    <source>
        <dbReference type="ARBA" id="ARBA00023002"/>
    </source>
</evidence>
<keyword evidence="13" id="KW-0349">Heme</keyword>
<keyword evidence="3 13" id="KW-0444">Lipid biosynthesis</keyword>
<keyword evidence="13" id="KW-0813">Transport</keyword>
<dbReference type="InterPro" id="IPR005804">
    <property type="entry name" value="FA_desaturase_dom"/>
</dbReference>
<evidence type="ECO:0000256" key="2">
    <source>
        <dbReference type="ARBA" id="ARBA00009295"/>
    </source>
</evidence>
<evidence type="ECO:0000313" key="16">
    <source>
        <dbReference type="EMBL" id="KAK7747620.1"/>
    </source>
</evidence>
<comment type="catalytic activity">
    <reaction evidence="13">
        <text>octadecanoyl-CoA + 2 Fe(II)-[cytochrome b5] + O2 + 2 H(+) = (9Z)-octadecenoyl-CoA + 2 Fe(III)-[cytochrome b5] + 2 H2O</text>
        <dbReference type="Rhea" id="RHEA:19721"/>
        <dbReference type="Rhea" id="RHEA-COMP:10438"/>
        <dbReference type="Rhea" id="RHEA-COMP:10439"/>
        <dbReference type="ChEBI" id="CHEBI:15377"/>
        <dbReference type="ChEBI" id="CHEBI:15378"/>
        <dbReference type="ChEBI" id="CHEBI:15379"/>
        <dbReference type="ChEBI" id="CHEBI:29033"/>
        <dbReference type="ChEBI" id="CHEBI:29034"/>
        <dbReference type="ChEBI" id="CHEBI:57387"/>
        <dbReference type="ChEBI" id="CHEBI:57394"/>
        <dbReference type="EC" id="1.14.19.1"/>
    </reaction>
</comment>
<feature type="transmembrane region" description="Helical" evidence="14">
    <location>
        <begin position="69"/>
        <end position="89"/>
    </location>
</feature>
<dbReference type="CDD" id="cd03505">
    <property type="entry name" value="Delta9-FADS-like"/>
    <property type="match status" value="1"/>
</dbReference>
<dbReference type="GO" id="GO:0006636">
    <property type="term" value="P:unsaturated fatty acid biosynthetic process"/>
    <property type="evidence" value="ECO:0007669"/>
    <property type="project" value="UniProtKB-UniRule"/>
</dbReference>
<keyword evidence="17" id="KW-1185">Reference proteome</keyword>
<feature type="transmembrane region" description="Helical" evidence="14">
    <location>
        <begin position="183"/>
        <end position="201"/>
    </location>
</feature>
<keyword evidence="13" id="KW-0249">Electron transport</keyword>
<dbReference type="PRINTS" id="PR00075">
    <property type="entry name" value="FACDDSATRASE"/>
</dbReference>
<keyword evidence="6 13" id="KW-0276">Fatty acid metabolism</keyword>
<feature type="transmembrane region" description="Helical" evidence="14">
    <location>
        <begin position="42"/>
        <end position="62"/>
    </location>
</feature>
<dbReference type="SMART" id="SM01117">
    <property type="entry name" value="Cyt-b5"/>
    <property type="match status" value="1"/>
</dbReference>
<keyword evidence="10 13" id="KW-0443">Lipid metabolism</keyword>
<evidence type="ECO:0000256" key="1">
    <source>
        <dbReference type="ARBA" id="ARBA00004141"/>
    </source>
</evidence>
<dbReference type="PROSITE" id="PS00476">
    <property type="entry name" value="FATTY_ACID_DESATUR_1"/>
    <property type="match status" value="1"/>
</dbReference>
<dbReference type="InterPro" id="IPR009160">
    <property type="entry name" value="Acyl-CoA_deSatase_haem/ster-bd"/>
</dbReference>
<reference evidence="16 17" key="1">
    <citation type="submission" date="2024-02" db="EMBL/GenBank/DDBJ databases">
        <title>De novo assembly and annotation of 12 fungi associated with fruit tree decline syndrome in Ontario, Canada.</title>
        <authorList>
            <person name="Sulman M."/>
            <person name="Ellouze W."/>
            <person name="Ilyukhin E."/>
        </authorList>
    </citation>
    <scope>NUCLEOTIDE SEQUENCE [LARGE SCALE GENOMIC DNA]</scope>
    <source>
        <strain evidence="16 17">M11/M66-122</strain>
    </source>
</reference>
<dbReference type="GO" id="GO:0005789">
    <property type="term" value="C:endoplasmic reticulum membrane"/>
    <property type="evidence" value="ECO:0007669"/>
    <property type="project" value="TreeGrafter"/>
</dbReference>
<name>A0AAN9YMD8_9PEZI</name>
<keyword evidence="5 13" id="KW-0479">Metal-binding</keyword>
<dbReference type="Gene3D" id="3.10.120.10">
    <property type="entry name" value="Cytochrome b5-like heme/steroid binding domain"/>
    <property type="match status" value="1"/>
</dbReference>
<feature type="domain" description="Cytochrome b5 heme-binding" evidence="15">
    <location>
        <begin position="339"/>
        <end position="410"/>
    </location>
</feature>
<dbReference type="InterPro" id="IPR036400">
    <property type="entry name" value="Cyt_B5-like_heme/steroid_sf"/>
</dbReference>
<comment type="function">
    <text evidence="13">Stearoyl-CoA desaturase that utilizes O(2) and electrons from reduced cytochrome b5 to introduce the first double bond into saturated fatty acyl-CoA substrates.</text>
</comment>
<keyword evidence="11 14" id="KW-0472">Membrane</keyword>
<evidence type="ECO:0000256" key="12">
    <source>
        <dbReference type="ARBA" id="ARBA00023160"/>
    </source>
</evidence>
<dbReference type="InterPro" id="IPR015876">
    <property type="entry name" value="Acyl-CoA_DS"/>
</dbReference>
<dbReference type="SUPFAM" id="SSF55856">
    <property type="entry name" value="Cytochrome b5-like heme/steroid binding domain"/>
    <property type="match status" value="1"/>
</dbReference>
<dbReference type="GO" id="GO:0005506">
    <property type="term" value="F:iron ion binding"/>
    <property type="evidence" value="ECO:0007669"/>
    <property type="project" value="TreeGrafter"/>
</dbReference>
<evidence type="ECO:0000256" key="3">
    <source>
        <dbReference type="ARBA" id="ARBA00022516"/>
    </source>
</evidence>
<keyword evidence="7 14" id="KW-1133">Transmembrane helix</keyword>
<evidence type="ECO:0000256" key="5">
    <source>
        <dbReference type="ARBA" id="ARBA00022723"/>
    </source>
</evidence>
<dbReference type="InterPro" id="IPR001522">
    <property type="entry name" value="FADS-1_CS"/>
</dbReference>
<comment type="similarity">
    <text evidence="2 13">Belongs to the fatty acid desaturase type 1 family.</text>
</comment>
<dbReference type="PROSITE" id="PS50255">
    <property type="entry name" value="CYTOCHROME_B5_2"/>
    <property type="match status" value="1"/>
</dbReference>
<evidence type="ECO:0000256" key="4">
    <source>
        <dbReference type="ARBA" id="ARBA00022692"/>
    </source>
</evidence>
<dbReference type="Pfam" id="PF00173">
    <property type="entry name" value="Cyt-b5"/>
    <property type="match status" value="1"/>
</dbReference>
<dbReference type="PANTHER" id="PTHR11351">
    <property type="entry name" value="ACYL-COA DESATURASE"/>
    <property type="match status" value="1"/>
</dbReference>
<evidence type="ECO:0000256" key="9">
    <source>
        <dbReference type="ARBA" id="ARBA00023004"/>
    </source>
</evidence>
<evidence type="ECO:0000256" key="10">
    <source>
        <dbReference type="ARBA" id="ARBA00023098"/>
    </source>
</evidence>
<dbReference type="EMBL" id="JAKJXP020000090">
    <property type="protein sequence ID" value="KAK7747620.1"/>
    <property type="molecule type" value="Genomic_DNA"/>
</dbReference>
<keyword evidence="12 13" id="KW-0275">Fatty acid biosynthesis</keyword>
<dbReference type="Pfam" id="PF00487">
    <property type="entry name" value="FA_desaturase"/>
    <property type="match status" value="1"/>
</dbReference>
<evidence type="ECO:0000313" key="17">
    <source>
        <dbReference type="Proteomes" id="UP001320420"/>
    </source>
</evidence>
<comment type="caution">
    <text evidence="16">The sequence shown here is derived from an EMBL/GenBank/DDBJ whole genome shotgun (WGS) entry which is preliminary data.</text>
</comment>
<gene>
    <name evidence="16" type="primary">OLE1_2</name>
    <name evidence="16" type="ORF">SLS62_009031</name>
</gene>
<accession>A0AAN9YMD8</accession>
<proteinExistence type="inferred from homology"/>
<comment type="cofactor">
    <cofactor evidence="13">
        <name>Fe(2+)</name>
        <dbReference type="ChEBI" id="CHEBI:29033"/>
    </cofactor>
    <text evidence="13">Expected to bind 2 Fe(2+) ions per subunit.</text>
</comment>
<keyword evidence="8 13" id="KW-0560">Oxidoreductase</keyword>
<comment type="subcellular location">
    <subcellularLocation>
        <location evidence="1">Membrane</location>
        <topology evidence="1">Multi-pass membrane protein</topology>
    </subcellularLocation>
</comment>
<dbReference type="AlphaFoldDB" id="A0AAN9YMD8"/>
<dbReference type="EC" id="1.14.19.1" evidence="13"/>
<keyword evidence="9 13" id="KW-0408">Iron</keyword>
<evidence type="ECO:0000259" key="15">
    <source>
        <dbReference type="PROSITE" id="PS50255"/>
    </source>
</evidence>
<organism evidence="16 17">
    <name type="scientific">Diatrype stigma</name>
    <dbReference type="NCBI Taxonomy" id="117547"/>
    <lineage>
        <taxon>Eukaryota</taxon>
        <taxon>Fungi</taxon>
        <taxon>Dikarya</taxon>
        <taxon>Ascomycota</taxon>
        <taxon>Pezizomycotina</taxon>
        <taxon>Sordariomycetes</taxon>
        <taxon>Xylariomycetidae</taxon>
        <taxon>Xylariales</taxon>
        <taxon>Diatrypaceae</taxon>
        <taxon>Diatrype</taxon>
    </lineage>
</organism>
<evidence type="ECO:0000256" key="6">
    <source>
        <dbReference type="ARBA" id="ARBA00022832"/>
    </source>
</evidence>
<protein>
    <recommendedName>
        <fullName evidence="13">Acyl-CoA desaturase</fullName>
        <ecNumber evidence="13">1.14.19.1</ecNumber>
    </recommendedName>
</protein>
<dbReference type="Proteomes" id="UP001320420">
    <property type="component" value="Unassembled WGS sequence"/>
</dbReference>
<dbReference type="PANTHER" id="PTHR11351:SF31">
    <property type="entry name" value="DESATURASE 1, ISOFORM A-RELATED"/>
    <property type="match status" value="1"/>
</dbReference>